<evidence type="ECO:0000313" key="2">
    <source>
        <dbReference type="EMBL" id="KAK8992224.1"/>
    </source>
</evidence>
<feature type="chain" id="PRO_5045086273" evidence="1">
    <location>
        <begin position="32"/>
        <end position="150"/>
    </location>
</feature>
<dbReference type="Proteomes" id="UP001396334">
    <property type="component" value="Unassembled WGS sequence"/>
</dbReference>
<reference evidence="2 3" key="1">
    <citation type="journal article" date="2024" name="G3 (Bethesda)">
        <title>Genome assembly of Hibiscus sabdariffa L. provides insights into metabolisms of medicinal natural products.</title>
        <authorList>
            <person name="Kim T."/>
        </authorList>
    </citation>
    <scope>NUCLEOTIDE SEQUENCE [LARGE SCALE GENOMIC DNA]</scope>
    <source>
        <strain evidence="2">TK-2024</strain>
        <tissue evidence="2">Old leaves</tissue>
    </source>
</reference>
<keyword evidence="1" id="KW-0732">Signal</keyword>
<dbReference type="InterPro" id="IPR040336">
    <property type="entry name" value="At1g61900-like"/>
</dbReference>
<gene>
    <name evidence="2" type="ORF">V6N11_048313</name>
</gene>
<evidence type="ECO:0000256" key="1">
    <source>
        <dbReference type="SAM" id="SignalP"/>
    </source>
</evidence>
<name>A0ABR2PVC6_9ROSI</name>
<dbReference type="PANTHER" id="PTHR33831:SF5">
    <property type="entry name" value="OS07G0102300 PROTEIN"/>
    <property type="match status" value="1"/>
</dbReference>
<accession>A0ABR2PVC6</accession>
<evidence type="ECO:0000313" key="3">
    <source>
        <dbReference type="Proteomes" id="UP001396334"/>
    </source>
</evidence>
<protein>
    <submittedName>
        <fullName evidence="2">Uncharacterized protein</fullName>
    </submittedName>
</protein>
<sequence length="150" mass="16507">MGAGVSLKHSFTMFLLEFFMFFRLKETGVLALNRTLAKPCLSDIEQVLTGQGAGTISDAATRLALKASGHVSMDGPHVLPQHSTRVNDCKTIVLRWLATLRISPSRLVFLLDEQTEAIDLNWSLHRICCGSSPRCIFDGYSDALTILVRG</sequence>
<dbReference type="EMBL" id="JBBPBN010000050">
    <property type="protein sequence ID" value="KAK8992224.1"/>
    <property type="molecule type" value="Genomic_DNA"/>
</dbReference>
<proteinExistence type="predicted"/>
<comment type="caution">
    <text evidence="2">The sequence shown here is derived from an EMBL/GenBank/DDBJ whole genome shotgun (WGS) entry which is preliminary data.</text>
</comment>
<feature type="signal peptide" evidence="1">
    <location>
        <begin position="1"/>
        <end position="31"/>
    </location>
</feature>
<dbReference type="PANTHER" id="PTHR33831">
    <property type="entry name" value="GPI-ANCHORED PROTEIN"/>
    <property type="match status" value="1"/>
</dbReference>
<keyword evidence="3" id="KW-1185">Reference proteome</keyword>
<organism evidence="2 3">
    <name type="scientific">Hibiscus sabdariffa</name>
    <name type="common">roselle</name>
    <dbReference type="NCBI Taxonomy" id="183260"/>
    <lineage>
        <taxon>Eukaryota</taxon>
        <taxon>Viridiplantae</taxon>
        <taxon>Streptophyta</taxon>
        <taxon>Embryophyta</taxon>
        <taxon>Tracheophyta</taxon>
        <taxon>Spermatophyta</taxon>
        <taxon>Magnoliopsida</taxon>
        <taxon>eudicotyledons</taxon>
        <taxon>Gunneridae</taxon>
        <taxon>Pentapetalae</taxon>
        <taxon>rosids</taxon>
        <taxon>malvids</taxon>
        <taxon>Malvales</taxon>
        <taxon>Malvaceae</taxon>
        <taxon>Malvoideae</taxon>
        <taxon>Hibiscus</taxon>
    </lineage>
</organism>